<protein>
    <submittedName>
        <fullName evidence="7">ATP-dependent RNA helicase DOB1-like</fullName>
    </submittedName>
</protein>
<keyword evidence="2" id="KW-0378">Hydrolase</keyword>
<keyword evidence="3" id="KW-0347">Helicase</keyword>
<dbReference type="Gene3D" id="1.10.3380.30">
    <property type="match status" value="1"/>
</dbReference>
<evidence type="ECO:0000313" key="7">
    <source>
        <dbReference type="RefSeq" id="XP_026191130.1"/>
    </source>
</evidence>
<dbReference type="GeneID" id="113146829"/>
<dbReference type="Pfam" id="PF08148">
    <property type="entry name" value="DSHCT"/>
    <property type="match status" value="1"/>
</dbReference>
<evidence type="ECO:0000256" key="2">
    <source>
        <dbReference type="ARBA" id="ARBA00022801"/>
    </source>
</evidence>
<gene>
    <name evidence="7" type="primary">LOC113146829</name>
</gene>
<dbReference type="GO" id="GO:0016787">
    <property type="term" value="F:hydrolase activity"/>
    <property type="evidence" value="ECO:0007669"/>
    <property type="project" value="UniProtKB-KW"/>
</dbReference>
<organism evidence="6 7">
    <name type="scientific">Cyclospora cayetanensis</name>
    <dbReference type="NCBI Taxonomy" id="88456"/>
    <lineage>
        <taxon>Eukaryota</taxon>
        <taxon>Sar</taxon>
        <taxon>Alveolata</taxon>
        <taxon>Apicomplexa</taxon>
        <taxon>Conoidasida</taxon>
        <taxon>Coccidia</taxon>
        <taxon>Eucoccidiorida</taxon>
        <taxon>Eimeriorina</taxon>
        <taxon>Eimeriidae</taxon>
        <taxon>Cyclospora</taxon>
    </lineage>
</organism>
<proteinExistence type="predicted"/>
<dbReference type="SMART" id="SM01142">
    <property type="entry name" value="DSHCT"/>
    <property type="match status" value="1"/>
</dbReference>
<dbReference type="PANTHER" id="PTHR12131">
    <property type="entry name" value="ATP-DEPENDENT RNA AND DNA HELICASE"/>
    <property type="match status" value="1"/>
</dbReference>
<reference evidence="7" key="1">
    <citation type="submission" date="2025-08" db="UniProtKB">
        <authorList>
            <consortium name="RefSeq"/>
        </authorList>
    </citation>
    <scope>IDENTIFICATION</scope>
</reference>
<dbReference type="GO" id="GO:0004386">
    <property type="term" value="F:helicase activity"/>
    <property type="evidence" value="ECO:0007669"/>
    <property type="project" value="UniProtKB-KW"/>
</dbReference>
<accession>A0A6P6RVJ1</accession>
<keyword evidence="6" id="KW-1185">Reference proteome</keyword>
<feature type="domain" description="ATP-dependent RNA helicase Ski2/MTR4 C-terminal" evidence="5">
    <location>
        <begin position="252"/>
        <end position="417"/>
    </location>
</feature>
<dbReference type="Proteomes" id="UP000515125">
    <property type="component" value="Unplaced"/>
</dbReference>
<dbReference type="InterPro" id="IPR050699">
    <property type="entry name" value="RNA-DNA_Helicase"/>
</dbReference>
<dbReference type="RefSeq" id="XP_026191130.1">
    <property type="nucleotide sequence ID" value="XM_026335345.1"/>
</dbReference>
<dbReference type="OrthoDB" id="354444at2759"/>
<evidence type="ECO:0000313" key="6">
    <source>
        <dbReference type="Proteomes" id="UP000515125"/>
    </source>
</evidence>
<dbReference type="GO" id="GO:0070478">
    <property type="term" value="P:nuclear-transcribed mRNA catabolic process, 3'-5' exonucleolytic nonsense-mediated decay"/>
    <property type="evidence" value="ECO:0007669"/>
    <property type="project" value="TreeGrafter"/>
</dbReference>
<dbReference type="PANTHER" id="PTHR12131:SF1">
    <property type="entry name" value="ATP-DEPENDENT RNA HELICASE SUPV3L1, MITOCHONDRIAL-RELATED"/>
    <property type="match status" value="1"/>
</dbReference>
<dbReference type="GO" id="GO:0005524">
    <property type="term" value="F:ATP binding"/>
    <property type="evidence" value="ECO:0007669"/>
    <property type="project" value="UniProtKB-KW"/>
</dbReference>
<name>A0A6P6RVJ1_9EIME</name>
<evidence type="ECO:0000256" key="3">
    <source>
        <dbReference type="ARBA" id="ARBA00022806"/>
    </source>
</evidence>
<evidence type="ECO:0000259" key="5">
    <source>
        <dbReference type="SMART" id="SM01142"/>
    </source>
</evidence>
<evidence type="ECO:0000256" key="1">
    <source>
        <dbReference type="ARBA" id="ARBA00022741"/>
    </source>
</evidence>
<sequence>MRVGWGTLSHAEGVGGFSAFALWCVIFPEPPTFSMLVLFPQGFSVSALRGGEGRRDASALTSGTVLSSGSICRGVSSKAAWGAGGGGPRGAPLDLEDIASGLPGCTGSSEWAVLKSVSLNNVEQVADKKVHPPADFSKTNVVHLNTVASSLSRLVEEAEGGVHGLKWEDLLPRVDLDFLQPLMKYGELQRQLKENPCADCQLKGQHLPLAIKQIKLEEEAVALSESLDARSLDLYPDLLARQRFLRRFGFLDAEGIPTLKGRVACQVVSGDELTLAEFIFQNGLDGLSVEEVAAVLSAFVGCDREQAEVPAPTPGVQEARSLAEALHTQLLVAQKQEGLRVADEDWWKLCNFDMALVAYEWARGASFASVVRLTSLHEGSVLGQAMTLTGDLTLVAKLQGASQRIRRDIVFATSLYLQ</sequence>
<dbReference type="GO" id="GO:0055087">
    <property type="term" value="C:Ski complex"/>
    <property type="evidence" value="ECO:0007669"/>
    <property type="project" value="TreeGrafter"/>
</dbReference>
<dbReference type="InterPro" id="IPR012961">
    <property type="entry name" value="Ski2/MTR4_C"/>
</dbReference>
<keyword evidence="4" id="KW-0067">ATP-binding</keyword>
<evidence type="ECO:0000256" key="4">
    <source>
        <dbReference type="ARBA" id="ARBA00022840"/>
    </source>
</evidence>
<keyword evidence="1" id="KW-0547">Nucleotide-binding</keyword>
<dbReference type="AlphaFoldDB" id="A0A6P6RVJ1"/>